<dbReference type="EMBL" id="JABSTQ010009788">
    <property type="protein sequence ID" value="KAG0425921.1"/>
    <property type="molecule type" value="Genomic_DNA"/>
</dbReference>
<organism evidence="1 2">
    <name type="scientific">Ixodes persulcatus</name>
    <name type="common">Taiga tick</name>
    <dbReference type="NCBI Taxonomy" id="34615"/>
    <lineage>
        <taxon>Eukaryota</taxon>
        <taxon>Metazoa</taxon>
        <taxon>Ecdysozoa</taxon>
        <taxon>Arthropoda</taxon>
        <taxon>Chelicerata</taxon>
        <taxon>Arachnida</taxon>
        <taxon>Acari</taxon>
        <taxon>Parasitiformes</taxon>
        <taxon>Ixodida</taxon>
        <taxon>Ixodoidea</taxon>
        <taxon>Ixodidae</taxon>
        <taxon>Ixodinae</taxon>
        <taxon>Ixodes</taxon>
    </lineage>
</organism>
<sequence>KPVVHAAQHGEHNHSETSTTSITIYTDSQVAYSECRHASNSTSDRVHKIDGIASRLHSSHYTQLQNQRTHNEARAAALSKPSAPIVPTIYSGSHFDSSQPDDTQPDLTERAALAKRERKKMLRNLRTTASLFKRHYRMIPPMPSGASRKAQTLVLRTAINTLHRTERYKTSCSAAAHPVLRRRKRLETSPGLLYGVQHPSDDAARLGFIPVADQPNTFEDWVISRDKPPPTVRLLWN</sequence>
<feature type="non-terminal residue" evidence="1">
    <location>
        <position position="1"/>
    </location>
</feature>
<dbReference type="Proteomes" id="UP000805193">
    <property type="component" value="Unassembled WGS sequence"/>
</dbReference>
<reference evidence="1 2" key="1">
    <citation type="journal article" date="2020" name="Cell">
        <title>Large-Scale Comparative Analyses of Tick Genomes Elucidate Their Genetic Diversity and Vector Capacities.</title>
        <authorList>
            <consortium name="Tick Genome and Microbiome Consortium (TIGMIC)"/>
            <person name="Jia N."/>
            <person name="Wang J."/>
            <person name="Shi W."/>
            <person name="Du L."/>
            <person name="Sun Y."/>
            <person name="Zhan W."/>
            <person name="Jiang J.F."/>
            <person name="Wang Q."/>
            <person name="Zhang B."/>
            <person name="Ji P."/>
            <person name="Bell-Sakyi L."/>
            <person name="Cui X.M."/>
            <person name="Yuan T.T."/>
            <person name="Jiang B.G."/>
            <person name="Yang W.F."/>
            <person name="Lam T.T."/>
            <person name="Chang Q.C."/>
            <person name="Ding S.J."/>
            <person name="Wang X.J."/>
            <person name="Zhu J.G."/>
            <person name="Ruan X.D."/>
            <person name="Zhao L."/>
            <person name="Wei J.T."/>
            <person name="Ye R.Z."/>
            <person name="Que T.C."/>
            <person name="Du C.H."/>
            <person name="Zhou Y.H."/>
            <person name="Cheng J.X."/>
            <person name="Dai P.F."/>
            <person name="Guo W.B."/>
            <person name="Han X.H."/>
            <person name="Huang E.J."/>
            <person name="Li L.F."/>
            <person name="Wei W."/>
            <person name="Gao Y.C."/>
            <person name="Liu J.Z."/>
            <person name="Shao H.Z."/>
            <person name="Wang X."/>
            <person name="Wang C.C."/>
            <person name="Yang T.C."/>
            <person name="Huo Q.B."/>
            <person name="Li W."/>
            <person name="Chen H.Y."/>
            <person name="Chen S.E."/>
            <person name="Zhou L.G."/>
            <person name="Ni X.B."/>
            <person name="Tian J.H."/>
            <person name="Sheng Y."/>
            <person name="Liu T."/>
            <person name="Pan Y.S."/>
            <person name="Xia L.Y."/>
            <person name="Li J."/>
            <person name="Zhao F."/>
            <person name="Cao W.C."/>
        </authorList>
    </citation>
    <scope>NUCLEOTIDE SEQUENCE [LARGE SCALE GENOMIC DNA]</scope>
    <source>
        <strain evidence="1">Iper-2018</strain>
    </source>
</reference>
<proteinExistence type="predicted"/>
<evidence type="ECO:0000313" key="2">
    <source>
        <dbReference type="Proteomes" id="UP000805193"/>
    </source>
</evidence>
<evidence type="ECO:0000313" key="1">
    <source>
        <dbReference type="EMBL" id="KAG0425921.1"/>
    </source>
</evidence>
<comment type="caution">
    <text evidence="1">The sequence shown here is derived from an EMBL/GenBank/DDBJ whole genome shotgun (WGS) entry which is preliminary data.</text>
</comment>
<accession>A0AC60PXT8</accession>
<gene>
    <name evidence="1" type="ORF">HPB47_026914</name>
</gene>
<protein>
    <submittedName>
        <fullName evidence="1">Uncharacterized protein</fullName>
    </submittedName>
</protein>
<keyword evidence="2" id="KW-1185">Reference proteome</keyword>
<name>A0AC60PXT8_IXOPE</name>